<reference evidence="4 5" key="1">
    <citation type="submission" date="2024-09" db="EMBL/GenBank/DDBJ databases">
        <authorList>
            <person name="Sun Q."/>
            <person name="Mori K."/>
        </authorList>
    </citation>
    <scope>NUCLEOTIDE SEQUENCE [LARGE SCALE GENOMIC DNA]</scope>
    <source>
        <strain evidence="4 5">JCM 4362</strain>
    </source>
</reference>
<keyword evidence="2 4" id="KW-0808">Transferase</keyword>
<protein>
    <submittedName>
        <fullName evidence="4">O-methyltransferase</fullName>
        <ecNumber evidence="4">2.1.1.-</ecNumber>
    </submittedName>
</protein>
<dbReference type="InterPro" id="IPR029063">
    <property type="entry name" value="SAM-dependent_MTases_sf"/>
</dbReference>
<dbReference type="CDD" id="cd02440">
    <property type="entry name" value="AdoMet_MTases"/>
    <property type="match status" value="1"/>
</dbReference>
<gene>
    <name evidence="4" type="ORF">ACFFTU_27775</name>
</gene>
<keyword evidence="3" id="KW-0949">S-adenosyl-L-methionine</keyword>
<dbReference type="Gene3D" id="3.40.50.150">
    <property type="entry name" value="Vaccinia Virus protein VP39"/>
    <property type="match status" value="1"/>
</dbReference>
<keyword evidence="1 4" id="KW-0489">Methyltransferase</keyword>
<evidence type="ECO:0000313" key="5">
    <source>
        <dbReference type="Proteomes" id="UP001589718"/>
    </source>
</evidence>
<dbReference type="InterPro" id="IPR050362">
    <property type="entry name" value="Cation-dep_OMT"/>
</dbReference>
<dbReference type="EMBL" id="JBHMCR010000019">
    <property type="protein sequence ID" value="MFB9523750.1"/>
    <property type="molecule type" value="Genomic_DNA"/>
</dbReference>
<comment type="caution">
    <text evidence="4">The sequence shown here is derived from an EMBL/GenBank/DDBJ whole genome shotgun (WGS) entry which is preliminary data.</text>
</comment>
<dbReference type="PANTHER" id="PTHR10509">
    <property type="entry name" value="O-METHYLTRANSFERASE-RELATED"/>
    <property type="match status" value="1"/>
</dbReference>
<dbReference type="PANTHER" id="PTHR10509:SF14">
    <property type="entry name" value="CAFFEOYL-COA O-METHYLTRANSFERASE 3-RELATED"/>
    <property type="match status" value="1"/>
</dbReference>
<dbReference type="EC" id="2.1.1.-" evidence="4"/>
<dbReference type="Proteomes" id="UP001589718">
    <property type="component" value="Unassembled WGS sequence"/>
</dbReference>
<dbReference type="PROSITE" id="PS51682">
    <property type="entry name" value="SAM_OMT_I"/>
    <property type="match status" value="1"/>
</dbReference>
<proteinExistence type="predicted"/>
<name>A0ABV5PKK6_STRCM</name>
<dbReference type="GO" id="GO:0008168">
    <property type="term" value="F:methyltransferase activity"/>
    <property type="evidence" value="ECO:0007669"/>
    <property type="project" value="UniProtKB-KW"/>
</dbReference>
<keyword evidence="5" id="KW-1185">Reference proteome</keyword>
<dbReference type="SUPFAM" id="SSF53335">
    <property type="entry name" value="S-adenosyl-L-methionine-dependent methyltransferases"/>
    <property type="match status" value="1"/>
</dbReference>
<evidence type="ECO:0000256" key="1">
    <source>
        <dbReference type="ARBA" id="ARBA00022603"/>
    </source>
</evidence>
<dbReference type="GO" id="GO:0032259">
    <property type="term" value="P:methylation"/>
    <property type="evidence" value="ECO:0007669"/>
    <property type="project" value="UniProtKB-KW"/>
</dbReference>
<dbReference type="Pfam" id="PF01596">
    <property type="entry name" value="Methyltransf_3"/>
    <property type="match status" value="1"/>
</dbReference>
<evidence type="ECO:0000256" key="2">
    <source>
        <dbReference type="ARBA" id="ARBA00022679"/>
    </source>
</evidence>
<accession>A0ABV5PKK6</accession>
<organism evidence="4 5">
    <name type="scientific">Streptomyces cremeus</name>
    <dbReference type="NCBI Taxonomy" id="66881"/>
    <lineage>
        <taxon>Bacteria</taxon>
        <taxon>Bacillati</taxon>
        <taxon>Actinomycetota</taxon>
        <taxon>Actinomycetes</taxon>
        <taxon>Kitasatosporales</taxon>
        <taxon>Streptomycetaceae</taxon>
        <taxon>Streptomyces</taxon>
    </lineage>
</organism>
<evidence type="ECO:0000256" key="3">
    <source>
        <dbReference type="ARBA" id="ARBA00022691"/>
    </source>
</evidence>
<evidence type="ECO:0000313" key="4">
    <source>
        <dbReference type="EMBL" id="MFB9523750.1"/>
    </source>
</evidence>
<dbReference type="InterPro" id="IPR002935">
    <property type="entry name" value="SAM_O-MeTrfase"/>
</dbReference>
<sequence>MTQNQWSAVDGYFDAVLGDEDPALAAAAQAHTGFDLPDIGVSRSQGKLLHLLALVQRAERILEIGTFGGYSSIWLARALPPGGRLVTIEWERSFAEAAAGHLERAGVADRVEQKVGKALDILPELAKTAEQPFDLVFIDANKPDTPEYFDWALELSRPGGVIVVDNVVLGGAVADADNPDGGVRGMRRFHEKVAAEPRVSATTIQTVGAKGYDGFTMAVILPAPDARPETPGLP</sequence>
<dbReference type="RefSeq" id="WP_345218858.1">
    <property type="nucleotide sequence ID" value="NZ_BAAAXE010000001.1"/>
</dbReference>